<protein>
    <recommendedName>
        <fullName evidence="3">Sulfotransferase family protein</fullName>
    </recommendedName>
</protein>
<keyword evidence="2" id="KW-1185">Reference proteome</keyword>
<evidence type="ECO:0000313" key="1">
    <source>
        <dbReference type="EMBL" id="MBA9024633.1"/>
    </source>
</evidence>
<dbReference type="SUPFAM" id="SSF52540">
    <property type="entry name" value="P-loop containing nucleoside triphosphate hydrolases"/>
    <property type="match status" value="1"/>
</dbReference>
<proteinExistence type="predicted"/>
<gene>
    <name evidence="1" type="ORF">HNQ97_006673</name>
</gene>
<evidence type="ECO:0008006" key="3">
    <source>
        <dbReference type="Google" id="ProtNLM"/>
    </source>
</evidence>
<accession>A0ABR6CI01</accession>
<dbReference type="Gene3D" id="3.40.50.300">
    <property type="entry name" value="P-loop containing nucleotide triphosphate hydrolases"/>
    <property type="match status" value="1"/>
</dbReference>
<dbReference type="InterPro" id="IPR027417">
    <property type="entry name" value="P-loop_NTPase"/>
</dbReference>
<sequence length="235" mass="26774">MFIIASSGRCGTEAICEGLSRYSDHIVRHEPTPTLLEEAWQKDCGQNYKTDVFRERMQGFATSGRYGESFRAPNLLHDIRDAAAETRFLIVVREPLGYVLSAHSKRVLSKGNYWDQYRLLPPGNEKFALAMRIALHWRTVNEYLVKFAEETFCPVILHQEWANLLASLPQFLGVTITDPISMKAYWSTRPNASISKAVPDGFDAEAIANITNDVWRRAVHCSQREAARELVDLLR</sequence>
<comment type="caution">
    <text evidence="1">The sequence shown here is derived from an EMBL/GenBank/DDBJ whole genome shotgun (WGS) entry which is preliminary data.</text>
</comment>
<dbReference type="RefSeq" id="WP_182576220.1">
    <property type="nucleotide sequence ID" value="NZ_JACJHY010000011.1"/>
</dbReference>
<evidence type="ECO:0000313" key="2">
    <source>
        <dbReference type="Proteomes" id="UP000587524"/>
    </source>
</evidence>
<dbReference type="EMBL" id="JACJHZ010000075">
    <property type="protein sequence ID" value="MBA9024633.1"/>
    <property type="molecule type" value="Genomic_DNA"/>
</dbReference>
<organism evidence="1 2">
    <name type="scientific">Aminobacter ciceronei</name>
    <dbReference type="NCBI Taxonomy" id="150723"/>
    <lineage>
        <taxon>Bacteria</taxon>
        <taxon>Pseudomonadati</taxon>
        <taxon>Pseudomonadota</taxon>
        <taxon>Alphaproteobacteria</taxon>
        <taxon>Hyphomicrobiales</taxon>
        <taxon>Phyllobacteriaceae</taxon>
        <taxon>Aminobacter</taxon>
    </lineage>
</organism>
<reference evidence="1 2" key="1">
    <citation type="submission" date="2020-08" db="EMBL/GenBank/DDBJ databases">
        <title>Genomic Encyclopedia of Type Strains, Phase IV (KMG-IV): sequencing the most valuable type-strain genomes for metagenomic binning, comparative biology and taxonomic classification.</title>
        <authorList>
            <person name="Goeker M."/>
        </authorList>
    </citation>
    <scope>NUCLEOTIDE SEQUENCE [LARGE SCALE GENOMIC DNA]</scope>
    <source>
        <strain evidence="1 2">DSM 17455</strain>
    </source>
</reference>
<name>A0ABR6CI01_9HYPH</name>
<dbReference type="Proteomes" id="UP000587524">
    <property type="component" value="Unassembled WGS sequence"/>
</dbReference>